<evidence type="ECO:0000313" key="2">
    <source>
        <dbReference type="Proteomes" id="UP000053237"/>
    </source>
</evidence>
<reference evidence="1 2" key="1">
    <citation type="submission" date="2012-05" db="EMBL/GenBank/DDBJ databases">
        <title>Recombination and specialization in a pathogen metapopulation.</title>
        <authorList>
            <person name="Gardiner A."/>
            <person name="Kemen E."/>
            <person name="Schultz-Larsen T."/>
            <person name="MacLean D."/>
            <person name="Van Oosterhout C."/>
            <person name="Jones J.D.G."/>
        </authorList>
    </citation>
    <scope>NUCLEOTIDE SEQUENCE [LARGE SCALE GENOMIC DNA]</scope>
    <source>
        <strain evidence="1 2">Ac Nc2</strain>
    </source>
</reference>
<dbReference type="EMBL" id="CAIX01000237">
    <property type="protein sequence ID" value="CCI10416.1"/>
    <property type="molecule type" value="Genomic_DNA"/>
</dbReference>
<gene>
    <name evidence="1" type="ORF">BN9_097700</name>
</gene>
<dbReference type="InParanoid" id="A0A024FTP0"/>
<keyword evidence="2" id="KW-1185">Reference proteome</keyword>
<comment type="caution">
    <text evidence="1">The sequence shown here is derived from an EMBL/GenBank/DDBJ whole genome shotgun (WGS) entry which is preliminary data.</text>
</comment>
<dbReference type="Proteomes" id="UP000053237">
    <property type="component" value="Unassembled WGS sequence"/>
</dbReference>
<sequence length="130" mass="15296">MDGKKSIFCILQPPIEYQLDLEHVDKGRTRRQWELIYYFRNCYSVTNVIIGRSHNCRILNSSSQFCTFLVVFLRQSTKIKRENWDLCNVSDMCPSFQCLCPKARSRPDFIQFQSIEFTFLIASVMSFAAD</sequence>
<dbReference type="AlphaFoldDB" id="A0A024FTP0"/>
<organism evidence="1 2">
    <name type="scientific">Albugo candida</name>
    <dbReference type="NCBI Taxonomy" id="65357"/>
    <lineage>
        <taxon>Eukaryota</taxon>
        <taxon>Sar</taxon>
        <taxon>Stramenopiles</taxon>
        <taxon>Oomycota</taxon>
        <taxon>Peronosporomycetes</taxon>
        <taxon>Albuginales</taxon>
        <taxon>Albuginaceae</taxon>
        <taxon>Albugo</taxon>
    </lineage>
</organism>
<name>A0A024FTP0_9STRA</name>
<proteinExistence type="predicted"/>
<accession>A0A024FTP0</accession>
<protein>
    <submittedName>
        <fullName evidence="1">Uncharacterized protein</fullName>
    </submittedName>
</protein>
<evidence type="ECO:0000313" key="1">
    <source>
        <dbReference type="EMBL" id="CCI10416.1"/>
    </source>
</evidence>